<protein>
    <submittedName>
        <fullName evidence="1">Uncharacterized protein</fullName>
    </submittedName>
</protein>
<dbReference type="AlphaFoldDB" id="A0A426WYI7"/>
<reference evidence="1 2" key="1">
    <citation type="journal article" date="2014" name="Agronomy (Basel)">
        <title>A Draft Genome Sequence for Ensete ventricosum, the Drought-Tolerant Tree Against Hunger.</title>
        <authorList>
            <person name="Harrison J."/>
            <person name="Moore K.A."/>
            <person name="Paszkiewicz K."/>
            <person name="Jones T."/>
            <person name="Grant M."/>
            <person name="Ambacheew D."/>
            <person name="Muzemil S."/>
            <person name="Studholme D.J."/>
        </authorList>
    </citation>
    <scope>NUCLEOTIDE SEQUENCE [LARGE SCALE GENOMIC DNA]</scope>
</reference>
<dbReference type="EMBL" id="AMZH03032459">
    <property type="protein sequence ID" value="RRT32355.1"/>
    <property type="molecule type" value="Genomic_DNA"/>
</dbReference>
<evidence type="ECO:0000313" key="1">
    <source>
        <dbReference type="EMBL" id="RRT32355.1"/>
    </source>
</evidence>
<organism evidence="1 2">
    <name type="scientific">Ensete ventricosum</name>
    <name type="common">Abyssinian banana</name>
    <name type="synonym">Musa ensete</name>
    <dbReference type="NCBI Taxonomy" id="4639"/>
    <lineage>
        <taxon>Eukaryota</taxon>
        <taxon>Viridiplantae</taxon>
        <taxon>Streptophyta</taxon>
        <taxon>Embryophyta</taxon>
        <taxon>Tracheophyta</taxon>
        <taxon>Spermatophyta</taxon>
        <taxon>Magnoliopsida</taxon>
        <taxon>Liliopsida</taxon>
        <taxon>Zingiberales</taxon>
        <taxon>Musaceae</taxon>
        <taxon>Ensete</taxon>
    </lineage>
</organism>
<gene>
    <name evidence="1" type="ORF">B296_00045587</name>
</gene>
<evidence type="ECO:0000313" key="2">
    <source>
        <dbReference type="Proteomes" id="UP000287651"/>
    </source>
</evidence>
<dbReference type="Proteomes" id="UP000287651">
    <property type="component" value="Unassembled WGS sequence"/>
</dbReference>
<comment type="caution">
    <text evidence="1">The sequence shown here is derived from an EMBL/GenBank/DDBJ whole genome shotgun (WGS) entry which is preliminary data.</text>
</comment>
<proteinExistence type="predicted"/>
<sequence>MRFVEGIGKLAGNMQGDHRKKMIGLAARMPEAAGLSRRFDFHPKKINSGWRCASRRRTREWTSVIGVKSL</sequence>
<accession>A0A426WYI7</accession>
<name>A0A426WYI7_ENSVE</name>